<evidence type="ECO:0000313" key="5">
    <source>
        <dbReference type="EMBL" id="MCY1082003.1"/>
    </source>
</evidence>
<comment type="subcellular location">
    <subcellularLocation>
        <location evidence="1">Secreted</location>
    </subcellularLocation>
</comment>
<dbReference type="Pfam" id="PF14449">
    <property type="entry name" value="PT-TG"/>
    <property type="match status" value="1"/>
</dbReference>
<protein>
    <recommendedName>
        <fullName evidence="4">PAS domain-containing protein</fullName>
    </recommendedName>
</protein>
<accession>A0ABT4AJY1</accession>
<proteinExistence type="predicted"/>
<reference evidence="5 6" key="1">
    <citation type="submission" date="2022-11" db="EMBL/GenBank/DDBJ databases">
        <title>Minimal conservation of predation-associated metabolite biosynthetic gene clusters underscores biosynthetic potential of Myxococcota including descriptions for ten novel species: Archangium lansinium sp. nov., Myxococcus landrumus sp. nov., Nannocystis bai.</title>
        <authorList>
            <person name="Ahearne A."/>
            <person name="Stevens C."/>
            <person name="Phillips K."/>
        </authorList>
    </citation>
    <scope>NUCLEOTIDE SEQUENCE [LARGE SCALE GENOMIC DNA]</scope>
    <source>
        <strain evidence="5 6">MIWBW</strain>
    </source>
</reference>
<gene>
    <name evidence="5" type="ORF">OV287_46900</name>
</gene>
<organism evidence="5 6">
    <name type="scientific">Archangium lansingense</name>
    <dbReference type="NCBI Taxonomy" id="2995310"/>
    <lineage>
        <taxon>Bacteria</taxon>
        <taxon>Pseudomonadati</taxon>
        <taxon>Myxococcota</taxon>
        <taxon>Myxococcia</taxon>
        <taxon>Myxococcales</taxon>
        <taxon>Cystobacterineae</taxon>
        <taxon>Archangiaceae</taxon>
        <taxon>Archangium</taxon>
    </lineage>
</organism>
<dbReference type="RefSeq" id="WP_267540582.1">
    <property type="nucleotide sequence ID" value="NZ_JAPNKA010000001.1"/>
</dbReference>
<feature type="domain" description="PAS" evidence="4">
    <location>
        <begin position="257"/>
        <end position="294"/>
    </location>
</feature>
<evidence type="ECO:0000259" key="4">
    <source>
        <dbReference type="PROSITE" id="PS50112"/>
    </source>
</evidence>
<evidence type="ECO:0000256" key="2">
    <source>
        <dbReference type="ARBA" id="ARBA00022525"/>
    </source>
</evidence>
<evidence type="ECO:0000256" key="1">
    <source>
        <dbReference type="ARBA" id="ARBA00004613"/>
    </source>
</evidence>
<dbReference type="InterPro" id="IPR027797">
    <property type="entry name" value="PT-TG_dom"/>
</dbReference>
<dbReference type="PROSITE" id="PS50112">
    <property type="entry name" value="PAS"/>
    <property type="match status" value="1"/>
</dbReference>
<dbReference type="InterPro" id="IPR000014">
    <property type="entry name" value="PAS"/>
</dbReference>
<evidence type="ECO:0000313" key="6">
    <source>
        <dbReference type="Proteomes" id="UP001207654"/>
    </source>
</evidence>
<dbReference type="Proteomes" id="UP001207654">
    <property type="component" value="Unassembled WGS sequence"/>
</dbReference>
<keyword evidence="6" id="KW-1185">Reference proteome</keyword>
<name>A0ABT4AJY1_9BACT</name>
<evidence type="ECO:0000256" key="3">
    <source>
        <dbReference type="SAM" id="MobiDB-lite"/>
    </source>
</evidence>
<sequence length="510" mass="56091">MRGTRYIPGWKVARVLLLLLVACTGPGAGRVARAPSWALASGSGRFAGGDWERPEPLSVPRASSPNSMSPEEEEARWKAVEEKLEEYLQWGMRLMETHAAHLRRIAPGHLLTEHPLREKSLDALVRATLAWAYSHTQDPDFLRRSPSEVALYLLASRSSLATAIELGKKAPPHLDYTPPPEDEYTPEELLAEVAVGLTPLVGEMSDLAAAISGYSLTGHSLSNPERFIHLLGALLPLANGKLLTRGGEEALQRVALVTGRSLDEVRALSRVASHLSPDDVKEIERVLQRAADRGGALTDAELAFLHRMAGTLEQPLRLAANALRHGEVLPVLGMRTLPDGTRLFPGTPQHMAQCWVDYQFRHPRKYRSFSTAVDPEWERLYRSILANKQAGNVFEDGILKAGGFVKNTAVMMPPSGRGAVGFIPDSVRGNPSELVWGEPYRFIEAKARQELAYTGNLKAMIEYVRDHGGHIELWVRSAKHPAGKTHLTEPLLTILQKMESGGKASVKYSP</sequence>
<keyword evidence="2" id="KW-0964">Secreted</keyword>
<feature type="region of interest" description="Disordered" evidence="3">
    <location>
        <begin position="50"/>
        <end position="73"/>
    </location>
</feature>
<dbReference type="EMBL" id="JAPNKA010000001">
    <property type="protein sequence ID" value="MCY1082003.1"/>
    <property type="molecule type" value="Genomic_DNA"/>
</dbReference>
<comment type="caution">
    <text evidence="5">The sequence shown here is derived from an EMBL/GenBank/DDBJ whole genome shotgun (WGS) entry which is preliminary data.</text>
</comment>